<evidence type="ECO:0000256" key="1">
    <source>
        <dbReference type="ARBA" id="ARBA00007068"/>
    </source>
</evidence>
<dbReference type="PRINTS" id="PR00476">
    <property type="entry name" value="PHFRCTKINASE"/>
</dbReference>
<comment type="caution">
    <text evidence="2">The sequence shown here is derived from an EMBL/GenBank/DDBJ whole genome shotgun (WGS) entry which is preliminary data.</text>
</comment>
<proteinExistence type="inferred from homology"/>
<gene>
    <name evidence="2" type="ORF">WG926_12535</name>
</gene>
<dbReference type="PANTHER" id="PTHR36512:SF3">
    <property type="entry name" value="BLR5678 PROTEIN"/>
    <property type="match status" value="1"/>
</dbReference>
<sequence>MTQSRAGAAQPDGAIFHPGPLNAITDVPGIKVGQAHDDRLWSGVTVIVPDEPMLAAVDVRGGGPGTRETDALKSSSMVQKVHAVVLSGGSAYGLDAASAVMVRLAAEGRGHRVGDAIIPIVPSAILFDLVNGGDKAWGREPPYRRLADQAMDALGTTVTEGNAGAGYGAKAGAYKGGLGSASVVTGEGFTVGALVACNAFGTPVIPGTPCFWAWAHEMGREFGGQPLHLLAKPTTHDFTFTPGRPGVPGEDLAAAASGERPAVADDADGRLATGDPAAAATAGNTTIGIVAIDADLTRGEAERIAIMAQDGYARAVRPMHTPFDGDTIFVLATGRRPLTDPAADVARLGMHAADCVARALTRGVYAAETLGRYPGYRSIHGHRLNRAAQGG</sequence>
<comment type="similarity">
    <text evidence="1">Belongs to the peptidase S58 family.</text>
</comment>
<accession>A0ABU9YK20</accession>
<dbReference type="InterPro" id="IPR016117">
    <property type="entry name" value="ArgJ-like_dom_sf"/>
</dbReference>
<dbReference type="Gene3D" id="3.60.70.12">
    <property type="entry name" value="L-amino peptidase D-ALA esterase/amidase"/>
    <property type="match status" value="1"/>
</dbReference>
<dbReference type="CDD" id="cd02252">
    <property type="entry name" value="nylC_like"/>
    <property type="match status" value="1"/>
</dbReference>
<keyword evidence="3" id="KW-1185">Reference proteome</keyword>
<protein>
    <submittedName>
        <fullName evidence="2">P1 family peptidase</fullName>
    </submittedName>
</protein>
<dbReference type="PANTHER" id="PTHR36512">
    <property type="entry name" value="D-AMINOPEPTIDASE"/>
    <property type="match status" value="1"/>
</dbReference>
<dbReference type="RefSeq" id="WP_345933867.1">
    <property type="nucleotide sequence ID" value="NZ_JBBKTV010000006.1"/>
</dbReference>
<reference evidence="2 3" key="1">
    <citation type="submission" date="2024-03" db="EMBL/GenBank/DDBJ databases">
        <title>High-quality draft genome sequencing of Tistrella sp. BH-R2-4.</title>
        <authorList>
            <person name="Dong C."/>
        </authorList>
    </citation>
    <scope>NUCLEOTIDE SEQUENCE [LARGE SCALE GENOMIC DNA]</scope>
    <source>
        <strain evidence="2 3">BH-R2-4</strain>
    </source>
</reference>
<organism evidence="2 3">
    <name type="scientific">Tistrella arctica</name>
    <dbReference type="NCBI Taxonomy" id="3133430"/>
    <lineage>
        <taxon>Bacteria</taxon>
        <taxon>Pseudomonadati</taxon>
        <taxon>Pseudomonadota</taxon>
        <taxon>Alphaproteobacteria</taxon>
        <taxon>Geminicoccales</taxon>
        <taxon>Geminicoccaceae</taxon>
        <taxon>Tistrella</taxon>
    </lineage>
</organism>
<dbReference type="InterPro" id="IPR022953">
    <property type="entry name" value="ATP_PFK"/>
</dbReference>
<dbReference type="InterPro" id="IPR005321">
    <property type="entry name" value="Peptidase_S58_DmpA"/>
</dbReference>
<dbReference type="Pfam" id="PF03576">
    <property type="entry name" value="Peptidase_S58"/>
    <property type="match status" value="1"/>
</dbReference>
<dbReference type="EMBL" id="JBBKTW010000004">
    <property type="protein sequence ID" value="MEN2989134.1"/>
    <property type="molecule type" value="Genomic_DNA"/>
</dbReference>
<evidence type="ECO:0000313" key="2">
    <source>
        <dbReference type="EMBL" id="MEN2989134.1"/>
    </source>
</evidence>
<dbReference type="Proteomes" id="UP001413721">
    <property type="component" value="Unassembled WGS sequence"/>
</dbReference>
<evidence type="ECO:0000313" key="3">
    <source>
        <dbReference type="Proteomes" id="UP001413721"/>
    </source>
</evidence>
<dbReference type="SUPFAM" id="SSF56266">
    <property type="entry name" value="DmpA/ArgJ-like"/>
    <property type="match status" value="1"/>
</dbReference>
<name>A0ABU9YK20_9PROT</name>